<accession>A0ACB7EV14</accession>
<protein>
    <submittedName>
        <fullName evidence="1">Uncharacterized protein</fullName>
    </submittedName>
</protein>
<gene>
    <name evidence="1" type="ORF">GBF38_004888</name>
</gene>
<proteinExistence type="predicted"/>
<sequence>MRRVNMFYWMKSSSGSEALHSLGNISKAEILRGIVTEKLTTAAQEILAVVERTVAGYEEEASGFRREIDRQRRQLEVLLQPQVKLERRGQEFINNSL</sequence>
<evidence type="ECO:0000313" key="2">
    <source>
        <dbReference type="Proteomes" id="UP000805704"/>
    </source>
</evidence>
<reference evidence="1" key="1">
    <citation type="submission" date="2020-04" db="EMBL/GenBank/DDBJ databases">
        <title>A chromosome-scale assembly and high-density genetic map of the yellow drum (Nibea albiflora) genome.</title>
        <authorList>
            <person name="Xu D."/>
            <person name="Zhang W."/>
            <person name="Chen R."/>
            <person name="Tan P."/>
            <person name="Wang L."/>
            <person name="Song H."/>
            <person name="Tian L."/>
            <person name="Zhu Q."/>
            <person name="Wang B."/>
        </authorList>
    </citation>
    <scope>NUCLEOTIDE SEQUENCE</scope>
    <source>
        <strain evidence="1">ZJHYS-2018</strain>
    </source>
</reference>
<evidence type="ECO:0000313" key="1">
    <source>
        <dbReference type="EMBL" id="KAG8005876.1"/>
    </source>
</evidence>
<organism evidence="1 2">
    <name type="scientific">Nibea albiflora</name>
    <name type="common">Yellow drum</name>
    <name type="synonym">Corvina albiflora</name>
    <dbReference type="NCBI Taxonomy" id="240163"/>
    <lineage>
        <taxon>Eukaryota</taxon>
        <taxon>Metazoa</taxon>
        <taxon>Chordata</taxon>
        <taxon>Craniata</taxon>
        <taxon>Vertebrata</taxon>
        <taxon>Euteleostomi</taxon>
        <taxon>Actinopterygii</taxon>
        <taxon>Neopterygii</taxon>
        <taxon>Teleostei</taxon>
        <taxon>Neoteleostei</taxon>
        <taxon>Acanthomorphata</taxon>
        <taxon>Eupercaria</taxon>
        <taxon>Sciaenidae</taxon>
        <taxon>Nibea</taxon>
    </lineage>
</organism>
<name>A0ACB7EV14_NIBAL</name>
<dbReference type="EMBL" id="CM024809">
    <property type="protein sequence ID" value="KAG8005876.1"/>
    <property type="molecule type" value="Genomic_DNA"/>
</dbReference>
<keyword evidence="2" id="KW-1185">Reference proteome</keyword>
<comment type="caution">
    <text evidence="1">The sequence shown here is derived from an EMBL/GenBank/DDBJ whole genome shotgun (WGS) entry which is preliminary data.</text>
</comment>
<dbReference type="Proteomes" id="UP000805704">
    <property type="component" value="Chromosome 21"/>
</dbReference>